<dbReference type="AlphaFoldDB" id="A0ABD2PJD6"/>
<evidence type="ECO:0000313" key="1">
    <source>
        <dbReference type="EMBL" id="KAL3307565.1"/>
    </source>
</evidence>
<dbReference type="Proteomes" id="UP001626550">
    <property type="component" value="Unassembled WGS sequence"/>
</dbReference>
<organism evidence="1 2">
    <name type="scientific">Cichlidogyrus casuarinus</name>
    <dbReference type="NCBI Taxonomy" id="1844966"/>
    <lineage>
        <taxon>Eukaryota</taxon>
        <taxon>Metazoa</taxon>
        <taxon>Spiralia</taxon>
        <taxon>Lophotrochozoa</taxon>
        <taxon>Platyhelminthes</taxon>
        <taxon>Monogenea</taxon>
        <taxon>Monopisthocotylea</taxon>
        <taxon>Dactylogyridea</taxon>
        <taxon>Ancyrocephalidae</taxon>
        <taxon>Cichlidogyrus</taxon>
    </lineage>
</organism>
<accession>A0ABD2PJD6</accession>
<comment type="caution">
    <text evidence="1">The sequence shown here is derived from an EMBL/GenBank/DDBJ whole genome shotgun (WGS) entry which is preliminary data.</text>
</comment>
<sequence>MFAHRQIVALYLHRGQTFRQLATLPASQMMELRKPNLFVIESEQENEVFLLISGKRKSLILT</sequence>
<evidence type="ECO:0000313" key="2">
    <source>
        <dbReference type="Proteomes" id="UP001626550"/>
    </source>
</evidence>
<protein>
    <recommendedName>
        <fullName evidence="3">Cyclic nucleotide-binding domain-containing protein</fullName>
    </recommendedName>
</protein>
<name>A0ABD2PJD6_9PLAT</name>
<gene>
    <name evidence="1" type="ORF">Ciccas_013918</name>
</gene>
<proteinExistence type="predicted"/>
<keyword evidence="2" id="KW-1185">Reference proteome</keyword>
<dbReference type="EMBL" id="JBJKFK010007047">
    <property type="protein sequence ID" value="KAL3307565.1"/>
    <property type="molecule type" value="Genomic_DNA"/>
</dbReference>
<reference evidence="1 2" key="1">
    <citation type="submission" date="2024-11" db="EMBL/GenBank/DDBJ databases">
        <title>Adaptive evolution of stress response genes in parasites aligns with host niche diversity.</title>
        <authorList>
            <person name="Hahn C."/>
            <person name="Resl P."/>
        </authorList>
    </citation>
    <scope>NUCLEOTIDE SEQUENCE [LARGE SCALE GENOMIC DNA]</scope>
    <source>
        <strain evidence="1">EGGRZ-B1_66</strain>
        <tissue evidence="1">Body</tissue>
    </source>
</reference>
<evidence type="ECO:0008006" key="3">
    <source>
        <dbReference type="Google" id="ProtNLM"/>
    </source>
</evidence>